<dbReference type="AlphaFoldDB" id="A0A8T9C2B1"/>
<dbReference type="OrthoDB" id="5772781at2759"/>
<organism evidence="4 5">
    <name type="scientific">Lachnellula suecica</name>
    <dbReference type="NCBI Taxonomy" id="602035"/>
    <lineage>
        <taxon>Eukaryota</taxon>
        <taxon>Fungi</taxon>
        <taxon>Dikarya</taxon>
        <taxon>Ascomycota</taxon>
        <taxon>Pezizomycotina</taxon>
        <taxon>Leotiomycetes</taxon>
        <taxon>Helotiales</taxon>
        <taxon>Lachnaceae</taxon>
        <taxon>Lachnellula</taxon>
    </lineage>
</organism>
<accession>A0A8T9C2B1</accession>
<sequence length="359" mass="40405">MSNREVVWDKPIDVPEKWIQNVDSNVLKELPHGTQVESISPYGASYWTRTAEIQTIQADGSALSFFLKVTQKDQGKAMVSGEFLSMKSLHVALPYLTPTPIAWGTYAEDTSIHFFLCEFVDMTEDIPDPNLFGKGLAELHKNGLSPNGLYGFPVPTLQGTIPQHTEWNSSWEDFFAISIAKVFANEEKAQGVDPEIQELEKAIMTKVLPRLLRPLETGGRSIQPRLIHGDIWDGNTSTNNATNLPVIFDATCLYAHNELELAPLRPIRHKMRKPYVKAYFKNFPISAPEEDQDDRNALYCLRWDMNCSSLYAGNPRWRNIGVEAMKTLVAKYPGGYKAWAEEHGEVAVSKDPVHVNLAK</sequence>
<evidence type="ECO:0000313" key="4">
    <source>
        <dbReference type="EMBL" id="TVY68624.1"/>
    </source>
</evidence>
<dbReference type="InterPro" id="IPR011009">
    <property type="entry name" value="Kinase-like_dom_sf"/>
</dbReference>
<dbReference type="EMBL" id="QGMK01001504">
    <property type="protein sequence ID" value="TVY68624.1"/>
    <property type="molecule type" value="Genomic_DNA"/>
</dbReference>
<proteinExistence type="predicted"/>
<reference evidence="4 5" key="1">
    <citation type="submission" date="2018-05" db="EMBL/GenBank/DDBJ databases">
        <title>Genome sequencing and assembly of the regulated plant pathogen Lachnellula willkommii and related sister species for the development of diagnostic species identification markers.</title>
        <authorList>
            <person name="Giroux E."/>
            <person name="Bilodeau G."/>
        </authorList>
    </citation>
    <scope>NUCLEOTIDE SEQUENCE [LARGE SCALE GENOMIC DNA]</scope>
    <source>
        <strain evidence="4 5">CBS 268.59</strain>
    </source>
</reference>
<dbReference type="GO" id="GO:0102193">
    <property type="term" value="F:protein-ribulosamine 3-kinase activity"/>
    <property type="evidence" value="ECO:0007669"/>
    <property type="project" value="UniProtKB-EC"/>
</dbReference>
<evidence type="ECO:0000256" key="1">
    <source>
        <dbReference type="ARBA" id="ARBA00011961"/>
    </source>
</evidence>
<dbReference type="EC" id="2.7.1.172" evidence="1"/>
<dbReference type="PROSITE" id="PS50206">
    <property type="entry name" value="RHODANESE_3"/>
    <property type="match status" value="1"/>
</dbReference>
<comment type="catalytic activity">
    <reaction evidence="2">
        <text>N(6)-D-ribulosyl-L-lysyl-[protein] + ATP = N(6)-(3-O-phospho-D-ribulosyl)-L-lysyl-[protein] + ADP + H(+)</text>
        <dbReference type="Rhea" id="RHEA:48432"/>
        <dbReference type="Rhea" id="RHEA-COMP:12103"/>
        <dbReference type="Rhea" id="RHEA-COMP:12104"/>
        <dbReference type="ChEBI" id="CHEBI:15378"/>
        <dbReference type="ChEBI" id="CHEBI:30616"/>
        <dbReference type="ChEBI" id="CHEBI:90418"/>
        <dbReference type="ChEBI" id="CHEBI:90420"/>
        <dbReference type="ChEBI" id="CHEBI:456216"/>
        <dbReference type="EC" id="2.7.1.172"/>
    </reaction>
    <physiologicalReaction direction="left-to-right" evidence="2">
        <dbReference type="Rhea" id="RHEA:48433"/>
    </physiologicalReaction>
</comment>
<dbReference type="InterPro" id="IPR016477">
    <property type="entry name" value="Fructo-/Ketosamine-3-kinase"/>
</dbReference>
<gene>
    <name evidence="4" type="ORF">LSUE1_G007489</name>
</gene>
<dbReference type="Pfam" id="PF03881">
    <property type="entry name" value="Fructosamin_kin"/>
    <property type="match status" value="1"/>
</dbReference>
<evidence type="ECO:0000256" key="2">
    <source>
        <dbReference type="ARBA" id="ARBA00048655"/>
    </source>
</evidence>
<dbReference type="Proteomes" id="UP000469558">
    <property type="component" value="Unassembled WGS sequence"/>
</dbReference>
<dbReference type="PANTHER" id="PTHR12149">
    <property type="entry name" value="FRUCTOSAMINE 3 KINASE-RELATED PROTEIN"/>
    <property type="match status" value="1"/>
</dbReference>
<evidence type="ECO:0000313" key="5">
    <source>
        <dbReference type="Proteomes" id="UP000469558"/>
    </source>
</evidence>
<dbReference type="InterPro" id="IPR001763">
    <property type="entry name" value="Rhodanese-like_dom"/>
</dbReference>
<dbReference type="Gene3D" id="3.90.1200.10">
    <property type="match status" value="1"/>
</dbReference>
<comment type="caution">
    <text evidence="4">The sequence shown here is derived from an EMBL/GenBank/DDBJ whole genome shotgun (WGS) entry which is preliminary data.</text>
</comment>
<name>A0A8T9C2B1_9HELO</name>
<feature type="domain" description="Rhodanese" evidence="3">
    <location>
        <begin position="329"/>
        <end position="348"/>
    </location>
</feature>
<evidence type="ECO:0000259" key="3">
    <source>
        <dbReference type="PROSITE" id="PS50206"/>
    </source>
</evidence>
<dbReference type="PANTHER" id="PTHR12149:SF8">
    <property type="entry name" value="PROTEIN-RIBULOSAMINE 3-KINASE"/>
    <property type="match status" value="1"/>
</dbReference>
<dbReference type="SUPFAM" id="SSF56112">
    <property type="entry name" value="Protein kinase-like (PK-like)"/>
    <property type="match status" value="1"/>
</dbReference>
<protein>
    <recommendedName>
        <fullName evidence="1">protein-ribulosamine 3-kinase</fullName>
        <ecNumber evidence="1">2.7.1.172</ecNumber>
    </recommendedName>
</protein>
<keyword evidence="5" id="KW-1185">Reference proteome</keyword>